<evidence type="ECO:0000313" key="3">
    <source>
        <dbReference type="EMBL" id="QCI86650.1"/>
    </source>
</evidence>
<evidence type="ECO:0000256" key="1">
    <source>
        <dbReference type="ARBA" id="ARBA00001933"/>
    </source>
</evidence>
<dbReference type="KEGG" id="vao:FA707_06545"/>
<dbReference type="RefSeq" id="WP_136953481.1">
    <property type="nucleotide sequence ID" value="NZ_CP039712.1"/>
</dbReference>
<name>A0A4D7CX74_9ENTE</name>
<accession>A0A4D7CX74</accession>
<evidence type="ECO:0000256" key="2">
    <source>
        <dbReference type="ARBA" id="ARBA00022898"/>
    </source>
</evidence>
<dbReference type="Gene3D" id="3.90.1150.10">
    <property type="entry name" value="Aspartate Aminotransferase, domain 1"/>
    <property type="match status" value="1"/>
</dbReference>
<proteinExistence type="predicted"/>
<keyword evidence="4" id="KW-1185">Reference proteome</keyword>
<dbReference type="InterPro" id="IPR051798">
    <property type="entry name" value="Class-II_PLP-Dep_Aminotrans"/>
</dbReference>
<gene>
    <name evidence="3" type="ORF">FA707_06545</name>
</gene>
<dbReference type="SUPFAM" id="SSF53383">
    <property type="entry name" value="PLP-dependent transferases"/>
    <property type="match status" value="1"/>
</dbReference>
<organism evidence="3 4">
    <name type="scientific">Vagococcus zengguangii</name>
    <dbReference type="NCBI Taxonomy" id="2571750"/>
    <lineage>
        <taxon>Bacteria</taxon>
        <taxon>Bacillati</taxon>
        <taxon>Bacillota</taxon>
        <taxon>Bacilli</taxon>
        <taxon>Lactobacillales</taxon>
        <taxon>Enterococcaceae</taxon>
        <taxon>Vagococcus</taxon>
    </lineage>
</organism>
<dbReference type="OrthoDB" id="9802872at2"/>
<dbReference type="PANTHER" id="PTHR43525">
    <property type="entry name" value="PROTEIN MALY"/>
    <property type="match status" value="1"/>
</dbReference>
<evidence type="ECO:0000313" key="4">
    <source>
        <dbReference type="Proteomes" id="UP000298615"/>
    </source>
</evidence>
<dbReference type="AlphaFoldDB" id="A0A4D7CX74"/>
<comment type="cofactor">
    <cofactor evidence="1">
        <name>pyridoxal 5'-phosphate</name>
        <dbReference type="ChEBI" id="CHEBI:597326"/>
    </cofactor>
</comment>
<sequence length="88" mass="10426">MTYDKSFFDRVIDRKGTISAKWDGSPILYGEEDLIPMWVADTDFRAPKELIAAMQERLDNQIFGYAYNSDRTLEIIATWHQKRNHIHY</sequence>
<dbReference type="EMBL" id="CP039712">
    <property type="protein sequence ID" value="QCI86650.1"/>
    <property type="molecule type" value="Genomic_DNA"/>
</dbReference>
<protein>
    <submittedName>
        <fullName evidence="3">Uncharacterized protein</fullName>
    </submittedName>
</protein>
<dbReference type="PANTHER" id="PTHR43525:SF1">
    <property type="entry name" value="PROTEIN MALY"/>
    <property type="match status" value="1"/>
</dbReference>
<dbReference type="InterPro" id="IPR015422">
    <property type="entry name" value="PyrdxlP-dep_Trfase_small"/>
</dbReference>
<keyword evidence="2" id="KW-0663">Pyridoxal phosphate</keyword>
<dbReference type="Proteomes" id="UP000298615">
    <property type="component" value="Chromosome"/>
</dbReference>
<reference evidence="3 4" key="1">
    <citation type="submission" date="2019-04" db="EMBL/GenBank/DDBJ databases">
        <title>Vagococcus sp. nov., isolated from faeces of yaks (Bos grunniens).</title>
        <authorList>
            <person name="Ge Y."/>
        </authorList>
    </citation>
    <scope>NUCLEOTIDE SEQUENCE [LARGE SCALE GENOMIC DNA]</scope>
    <source>
        <strain evidence="3 4">MN-17</strain>
    </source>
</reference>
<dbReference type="InterPro" id="IPR015424">
    <property type="entry name" value="PyrdxlP-dep_Trfase"/>
</dbReference>